<evidence type="ECO:0000256" key="5">
    <source>
        <dbReference type="SAM" id="SignalP"/>
    </source>
</evidence>
<sequence length="570" mass="65908">MNLLLLIVIIPLYVFCRKHEEEIIKVNFGYIKGKKFIIANKKVSAFYGVPYSGLVIGQRKFSPPTYLIRKYWSEEIYDATFPRNGCFQDLSRFFFPGFDWIYPNSMAEDCLHLNIWKPPLPNGGVLVFIFSHDLLRGNAYISIHNGAYLAAKTGLIVVNINFRVGFHGFSYLGENGSYIKGNLGLLDQQYALKWIYENIGNFGGDKNKITLFGHGMGGVFASAHLYSEESSKYFNNIYLSSGSIRNMWAFQSKELIEQTTRKIALLLNCTGDVNTIYECLKTVSPLELEVKTVEALRGGNLPFKYGINIIETDSLFFNGSLIEKIKHNKMKKRFSIVIGKSINEGSFHLSQFIDSSEFGCKNVYHENNDEFTSDTCKMNQRKFSLFLQAINKHLKLEEYQLEIIKKTYVKKKTKDYRSIAAQIVSDFFFNYDLEKFALDITEEGIAKKVFFYEFARISTADRQLWPEWMLPLYGSELQYIFGLPFRLPSIYSKRLLKIEQNVSYKMMTMVNNFVLKGNPGRKFTEFTSTQQKIYIVGDNHFCRNKPRKKTNTFPPSLKCIYNFLPKNITI</sequence>
<feature type="domain" description="Carboxylesterase type B" evidence="6">
    <location>
        <begin position="21"/>
        <end position="547"/>
    </location>
</feature>
<proteinExistence type="inferred from homology"/>
<dbReference type="InterPro" id="IPR050654">
    <property type="entry name" value="AChE-related_enzymes"/>
</dbReference>
<dbReference type="PANTHER" id="PTHR43918:SF15">
    <property type="entry name" value="CARBOXYLIC ESTER HYDROLASE"/>
    <property type="match status" value="1"/>
</dbReference>
<dbReference type="SUPFAM" id="SSF53474">
    <property type="entry name" value="alpha/beta-Hydrolases"/>
    <property type="match status" value="1"/>
</dbReference>
<dbReference type="GO" id="GO:0005886">
    <property type="term" value="C:plasma membrane"/>
    <property type="evidence" value="ECO:0007669"/>
    <property type="project" value="TreeGrafter"/>
</dbReference>
<keyword evidence="3" id="KW-0378">Hydrolase</keyword>
<dbReference type="InterPro" id="IPR002018">
    <property type="entry name" value="CarbesteraseB"/>
</dbReference>
<name>A0A0K0DWP7_STRER</name>
<organism evidence="8">
    <name type="scientific">Strongyloides stercoralis</name>
    <name type="common">Threadworm</name>
    <dbReference type="NCBI Taxonomy" id="6248"/>
    <lineage>
        <taxon>Eukaryota</taxon>
        <taxon>Metazoa</taxon>
        <taxon>Ecdysozoa</taxon>
        <taxon>Nematoda</taxon>
        <taxon>Chromadorea</taxon>
        <taxon>Rhabditida</taxon>
        <taxon>Tylenchina</taxon>
        <taxon>Panagrolaimomorpha</taxon>
        <taxon>Strongyloidoidea</taxon>
        <taxon>Strongyloididae</taxon>
        <taxon>Strongyloides</taxon>
    </lineage>
</organism>
<dbReference type="ESTHER" id="strer-a0a0k0dwp7">
    <property type="family name" value="Cholinesterase-like"/>
</dbReference>
<reference evidence="8" key="1">
    <citation type="submission" date="2015-08" db="UniProtKB">
        <authorList>
            <consortium name="WormBaseParasite"/>
        </authorList>
    </citation>
    <scope>IDENTIFICATION</scope>
</reference>
<accession>A0A0K0DWP7</accession>
<dbReference type="WBParaSite" id="TCONS_00008832.p1">
    <property type="protein sequence ID" value="TCONS_00008832.p1"/>
    <property type="gene ID" value="XLOC_006711"/>
</dbReference>
<dbReference type="InterPro" id="IPR000997">
    <property type="entry name" value="Cholinesterase"/>
</dbReference>
<dbReference type="WBParaSite" id="SSTP_0000166400.1">
    <property type="protein sequence ID" value="SSTP_0000166400.1"/>
    <property type="gene ID" value="SSTP_0000166400"/>
</dbReference>
<comment type="similarity">
    <text evidence="1">Belongs to the type-B carboxylesterase/lipase family.</text>
</comment>
<feature type="chain" id="PRO_5005327150" evidence="5">
    <location>
        <begin position="17"/>
        <end position="570"/>
    </location>
</feature>
<evidence type="ECO:0000256" key="3">
    <source>
        <dbReference type="ARBA" id="ARBA00022801"/>
    </source>
</evidence>
<dbReference type="GO" id="GO:0006581">
    <property type="term" value="P:acetylcholine catabolic process"/>
    <property type="evidence" value="ECO:0007669"/>
    <property type="project" value="TreeGrafter"/>
</dbReference>
<dbReference type="InterPro" id="IPR029058">
    <property type="entry name" value="AB_hydrolase_fold"/>
</dbReference>
<keyword evidence="5" id="KW-0732">Signal</keyword>
<evidence type="ECO:0000256" key="4">
    <source>
        <dbReference type="ARBA" id="ARBA00023157"/>
    </source>
</evidence>
<dbReference type="GO" id="GO:0003990">
    <property type="term" value="F:acetylcholinesterase activity"/>
    <property type="evidence" value="ECO:0007669"/>
    <property type="project" value="TreeGrafter"/>
</dbReference>
<dbReference type="GO" id="GO:0019695">
    <property type="term" value="P:choline metabolic process"/>
    <property type="evidence" value="ECO:0007669"/>
    <property type="project" value="TreeGrafter"/>
</dbReference>
<dbReference type="STRING" id="6248.A0A0K0DWP7"/>
<evidence type="ECO:0000313" key="7">
    <source>
        <dbReference type="Proteomes" id="UP000035681"/>
    </source>
</evidence>
<evidence type="ECO:0000313" key="9">
    <source>
        <dbReference type="WBParaSite" id="TCONS_00008832.p1"/>
    </source>
</evidence>
<protein>
    <submittedName>
        <fullName evidence="8 9">Acetylcholinesterase</fullName>
    </submittedName>
</protein>
<dbReference type="Proteomes" id="UP000035681">
    <property type="component" value="Unplaced"/>
</dbReference>
<dbReference type="PRINTS" id="PR00878">
    <property type="entry name" value="CHOLNESTRASE"/>
</dbReference>
<keyword evidence="4" id="KW-1015">Disulfide bond</keyword>
<dbReference type="PANTHER" id="PTHR43918">
    <property type="entry name" value="ACETYLCHOLINESTERASE"/>
    <property type="match status" value="1"/>
</dbReference>
<feature type="signal peptide" evidence="5">
    <location>
        <begin position="1"/>
        <end position="16"/>
    </location>
</feature>
<evidence type="ECO:0000256" key="2">
    <source>
        <dbReference type="ARBA" id="ARBA00022487"/>
    </source>
</evidence>
<evidence type="ECO:0000313" key="8">
    <source>
        <dbReference type="WBParaSite" id="SSTP_0000166400.1"/>
    </source>
</evidence>
<dbReference type="GO" id="GO:0005615">
    <property type="term" value="C:extracellular space"/>
    <property type="evidence" value="ECO:0007669"/>
    <property type="project" value="TreeGrafter"/>
</dbReference>
<evidence type="ECO:0000256" key="1">
    <source>
        <dbReference type="ARBA" id="ARBA00005964"/>
    </source>
</evidence>
<dbReference type="Gene3D" id="3.40.50.1820">
    <property type="entry name" value="alpha/beta hydrolase"/>
    <property type="match status" value="1"/>
</dbReference>
<evidence type="ECO:0000259" key="6">
    <source>
        <dbReference type="Pfam" id="PF00135"/>
    </source>
</evidence>
<keyword evidence="2" id="KW-0719">Serine esterase</keyword>
<dbReference type="AlphaFoldDB" id="A0A0K0DWP7"/>
<keyword evidence="7" id="KW-1185">Reference proteome</keyword>
<dbReference type="Pfam" id="PF00135">
    <property type="entry name" value="COesterase"/>
    <property type="match status" value="1"/>
</dbReference>